<keyword evidence="2" id="KW-0472">Membrane</keyword>
<feature type="transmembrane region" description="Helical" evidence="2">
    <location>
        <begin position="68"/>
        <end position="90"/>
    </location>
</feature>
<dbReference type="Gramene" id="KOM47388">
    <property type="protein sequence ID" value="KOM47388"/>
    <property type="gene ID" value="LR48_Vigan07g109200"/>
</dbReference>
<proteinExistence type="predicted"/>
<name>A0A0L9UX96_PHAAN</name>
<feature type="compositionally biased region" description="Low complexity" evidence="1">
    <location>
        <begin position="33"/>
        <end position="46"/>
    </location>
</feature>
<reference evidence="4" key="1">
    <citation type="journal article" date="2015" name="Proc. Natl. Acad. Sci. U.S.A.">
        <title>Genome sequencing of adzuki bean (Vigna angularis) provides insight into high starch and low fat accumulation and domestication.</title>
        <authorList>
            <person name="Yang K."/>
            <person name="Tian Z."/>
            <person name="Chen C."/>
            <person name="Luo L."/>
            <person name="Zhao B."/>
            <person name="Wang Z."/>
            <person name="Yu L."/>
            <person name="Li Y."/>
            <person name="Sun Y."/>
            <person name="Li W."/>
            <person name="Chen Y."/>
            <person name="Li Y."/>
            <person name="Zhang Y."/>
            <person name="Ai D."/>
            <person name="Zhao J."/>
            <person name="Shang C."/>
            <person name="Ma Y."/>
            <person name="Wu B."/>
            <person name="Wang M."/>
            <person name="Gao L."/>
            <person name="Sun D."/>
            <person name="Zhang P."/>
            <person name="Guo F."/>
            <person name="Wang W."/>
            <person name="Li Y."/>
            <person name="Wang J."/>
            <person name="Varshney R.K."/>
            <person name="Wang J."/>
            <person name="Ling H.Q."/>
            <person name="Wan P."/>
        </authorList>
    </citation>
    <scope>NUCLEOTIDE SEQUENCE</scope>
    <source>
        <strain evidence="4">cv. Jingnong 6</strain>
    </source>
</reference>
<dbReference type="AlphaFoldDB" id="A0A0L9UX96"/>
<protein>
    <submittedName>
        <fullName evidence="3">Uncharacterized protein</fullName>
    </submittedName>
</protein>
<keyword evidence="2" id="KW-1133">Transmembrane helix</keyword>
<evidence type="ECO:0000313" key="4">
    <source>
        <dbReference type="Proteomes" id="UP000053144"/>
    </source>
</evidence>
<dbReference type="Proteomes" id="UP000053144">
    <property type="component" value="Chromosome 7"/>
</dbReference>
<gene>
    <name evidence="3" type="ORF">LR48_Vigan07g109200</name>
</gene>
<feature type="region of interest" description="Disordered" evidence="1">
    <location>
        <begin position="26"/>
        <end position="55"/>
    </location>
</feature>
<sequence>MEGGLHRSPLGLGVEELPHGELYKLSSPRSWAKSSKPSTSSPSSSSFEGDMKPRAPAHRLRKCGSMKLGLVVPSLCLVTISINTTMVFVAEFMRVLIESFWSARRLECVQIRGEGFKTCKGGLQEVKGANLESVNFV</sequence>
<dbReference type="EMBL" id="CM003377">
    <property type="protein sequence ID" value="KOM47388.1"/>
    <property type="molecule type" value="Genomic_DNA"/>
</dbReference>
<evidence type="ECO:0000313" key="3">
    <source>
        <dbReference type="EMBL" id="KOM47388.1"/>
    </source>
</evidence>
<organism evidence="3 4">
    <name type="scientific">Phaseolus angularis</name>
    <name type="common">Azuki bean</name>
    <name type="synonym">Vigna angularis</name>
    <dbReference type="NCBI Taxonomy" id="3914"/>
    <lineage>
        <taxon>Eukaryota</taxon>
        <taxon>Viridiplantae</taxon>
        <taxon>Streptophyta</taxon>
        <taxon>Embryophyta</taxon>
        <taxon>Tracheophyta</taxon>
        <taxon>Spermatophyta</taxon>
        <taxon>Magnoliopsida</taxon>
        <taxon>eudicotyledons</taxon>
        <taxon>Gunneridae</taxon>
        <taxon>Pentapetalae</taxon>
        <taxon>rosids</taxon>
        <taxon>fabids</taxon>
        <taxon>Fabales</taxon>
        <taxon>Fabaceae</taxon>
        <taxon>Papilionoideae</taxon>
        <taxon>50 kb inversion clade</taxon>
        <taxon>NPAAA clade</taxon>
        <taxon>indigoferoid/millettioid clade</taxon>
        <taxon>Phaseoleae</taxon>
        <taxon>Vigna</taxon>
    </lineage>
</organism>
<evidence type="ECO:0000256" key="2">
    <source>
        <dbReference type="SAM" id="Phobius"/>
    </source>
</evidence>
<keyword evidence="2" id="KW-0812">Transmembrane</keyword>
<evidence type="ECO:0000256" key="1">
    <source>
        <dbReference type="SAM" id="MobiDB-lite"/>
    </source>
</evidence>
<accession>A0A0L9UX96</accession>